<protein>
    <submittedName>
        <fullName evidence="1">Uncharacterized protein</fullName>
    </submittedName>
</protein>
<dbReference type="Proteomes" id="UP000779049">
    <property type="component" value="Unassembled WGS sequence"/>
</dbReference>
<keyword evidence="2" id="KW-1185">Reference proteome</keyword>
<evidence type="ECO:0000313" key="1">
    <source>
        <dbReference type="EMBL" id="MBY0758514.1"/>
    </source>
</evidence>
<comment type="caution">
    <text evidence="1">The sequence shown here is derived from an EMBL/GenBank/DDBJ whole genome shotgun (WGS) entry which is preliminary data.</text>
</comment>
<dbReference type="EMBL" id="VIRV01000005">
    <property type="protein sequence ID" value="MBY0758514.1"/>
    <property type="molecule type" value="Genomic_DNA"/>
</dbReference>
<gene>
    <name evidence="1" type="ORF">FLB61_05325</name>
</gene>
<organism evidence="1 2">
    <name type="scientific">Sellimonas caecigallum</name>
    <dbReference type="NCBI Taxonomy" id="2592333"/>
    <lineage>
        <taxon>Bacteria</taxon>
        <taxon>Bacillati</taxon>
        <taxon>Bacillota</taxon>
        <taxon>Clostridia</taxon>
        <taxon>Lachnospirales</taxon>
        <taxon>Lachnospiraceae</taxon>
        <taxon>Sellimonas</taxon>
    </lineage>
</organism>
<evidence type="ECO:0000313" key="2">
    <source>
        <dbReference type="Proteomes" id="UP000779049"/>
    </source>
</evidence>
<name>A0ABS7L638_9FIRM</name>
<proteinExistence type="predicted"/>
<dbReference type="RefSeq" id="WP_221919569.1">
    <property type="nucleotide sequence ID" value="NZ_CP173660.1"/>
</dbReference>
<accession>A0ABS7L638</accession>
<reference evidence="1 2" key="1">
    <citation type="journal article" date="2020" name="New Microbes New Infect">
        <title>Sellimonas caecigallum sp. nov., description and genome sequence of a new member of the Sellimonas genus isolated from the cecum of feral chicken.</title>
        <authorList>
            <person name="Wongkuna S."/>
            <person name="Ghimire S."/>
            <person name="Antony L."/>
            <person name="Chankhamhaengdecha S."/>
            <person name="Janvilisri T."/>
            <person name="Scaria J."/>
        </authorList>
    </citation>
    <scope>NUCLEOTIDE SEQUENCE [LARGE SCALE GENOMIC DNA]</scope>
    <source>
        <strain evidence="1 2">SW451</strain>
    </source>
</reference>
<sequence>MMELNCIIFSNLNTSKLENPLNFFNIPEGVRTEFEDKRDIYAKIKNVVLKAGKKYRIEMDANMQKNPSGSNIILNAYPTNNQWFFEHTSIKYTNPGHYVIDVFSESDMYVVLIGNMLGNGTGYAEFTNLVIYEEL</sequence>